<evidence type="ECO:0000313" key="4">
    <source>
        <dbReference type="Proteomes" id="UP000285882"/>
    </source>
</evidence>
<dbReference type="PANTHER" id="PTHR34047">
    <property type="entry name" value="NUCLEAR INTRON MATURASE 1, MITOCHONDRIAL-RELATED"/>
    <property type="match status" value="1"/>
</dbReference>
<protein>
    <recommendedName>
        <fullName evidence="2">Reverse transcriptase domain-containing protein</fullName>
    </recommendedName>
</protein>
<feature type="domain" description="Reverse transcriptase" evidence="2">
    <location>
        <begin position="1"/>
        <end position="365"/>
    </location>
</feature>
<dbReference type="EMBL" id="CP025688">
    <property type="protein sequence ID" value="QAA23951.1"/>
    <property type="molecule type" value="Genomic_DNA"/>
</dbReference>
<proteinExistence type="predicted"/>
<accession>A0ABX5QBJ2</accession>
<dbReference type="PANTHER" id="PTHR34047:SF8">
    <property type="entry name" value="PROTEIN YKFC"/>
    <property type="match status" value="1"/>
</dbReference>
<reference evidence="3 4" key="1">
    <citation type="submission" date="2018-01" db="EMBL/GenBank/DDBJ databases">
        <title>Complete genome sequencing of Sporolactobacillus terrae DLG3.</title>
        <authorList>
            <person name="Nam Y.-D."/>
            <person name="Kang J."/>
            <person name="Chung W.-H."/>
        </authorList>
    </citation>
    <scope>NUCLEOTIDE SEQUENCE [LARGE SCALE GENOMIC DNA]</scope>
    <source>
        <strain evidence="3 4">DLG3</strain>
    </source>
</reference>
<evidence type="ECO:0000259" key="2">
    <source>
        <dbReference type="PROSITE" id="PS50878"/>
    </source>
</evidence>
<dbReference type="SUPFAM" id="SSF56672">
    <property type="entry name" value="DNA/RNA polymerases"/>
    <property type="match status" value="1"/>
</dbReference>
<keyword evidence="1" id="KW-0175">Coiled coil</keyword>
<organism evidence="3 4">
    <name type="scientific">Sporolactobacillus terrae</name>
    <dbReference type="NCBI Taxonomy" id="269673"/>
    <lineage>
        <taxon>Bacteria</taxon>
        <taxon>Bacillati</taxon>
        <taxon>Bacillota</taxon>
        <taxon>Bacilli</taxon>
        <taxon>Bacillales</taxon>
        <taxon>Sporolactobacillaceae</taxon>
        <taxon>Sporolactobacillus</taxon>
    </lineage>
</organism>
<sequence>MHLSKKRRFTLQISGLGVTYVDRDRPYTQFDSAYPSVGKALAALELFNADPQLVGSHQFLPVVLREQKFLKMYYDKDAKQLKFRTKVRPIVEVGHTDSLIYSLYAAKLSQAYEDGVNQLGIELVATAYRRGIGSNIEASKAVIDSVVEMNDCWIIKSDFVGFFDHLNHQVLKQAVSDLVGEKDETGTGSKYQLKQDWYAVIRSLTKYRHIAASNIPDRMLAFAKVHKRYVLRVREIDNQIRTGELVVSAQHQVGIPQGTSMSAVLANVYMIAFDKQLHKLTTSLGGLYRRYSDDFVLVLPGTLSTEKVKMVEQQVANLAQMHARLELETKKTKILRYQSATKKIEKLREDGSLSESVFDYLGFIFDGRHVSLRSRGLFKFTYKARSSIRETAYEQAEVRRGKTKLFLPYLEAYSRTLGTYLDMREEAVSFRGYAARSQQIFADNNGAYGVVIDRQARKVVEKFQKYLHDQRKLYKR</sequence>
<dbReference type="Proteomes" id="UP000285882">
    <property type="component" value="Chromosome"/>
</dbReference>
<evidence type="ECO:0000256" key="1">
    <source>
        <dbReference type="SAM" id="Coils"/>
    </source>
</evidence>
<gene>
    <name evidence="3" type="ORF">C0674_02715</name>
</gene>
<dbReference type="PROSITE" id="PS50878">
    <property type="entry name" value="RT_POL"/>
    <property type="match status" value="1"/>
</dbReference>
<dbReference type="InterPro" id="IPR043502">
    <property type="entry name" value="DNA/RNA_pol_sf"/>
</dbReference>
<keyword evidence="4" id="KW-1185">Reference proteome</keyword>
<dbReference type="InterPro" id="IPR000477">
    <property type="entry name" value="RT_dom"/>
</dbReference>
<name>A0ABX5QBJ2_9BACL</name>
<feature type="coiled-coil region" evidence="1">
    <location>
        <begin position="308"/>
        <end position="350"/>
    </location>
</feature>
<dbReference type="Pfam" id="PF00078">
    <property type="entry name" value="RVT_1"/>
    <property type="match status" value="1"/>
</dbReference>
<dbReference type="InterPro" id="IPR051083">
    <property type="entry name" value="GrpII_Intron_Splice-Mob/Def"/>
</dbReference>
<evidence type="ECO:0000313" key="3">
    <source>
        <dbReference type="EMBL" id="QAA23951.1"/>
    </source>
</evidence>